<dbReference type="Proteomes" id="UP001236507">
    <property type="component" value="Unassembled WGS sequence"/>
</dbReference>
<name>A0ABT6YDB5_9BACT</name>
<feature type="signal peptide" evidence="1">
    <location>
        <begin position="1"/>
        <end position="19"/>
    </location>
</feature>
<gene>
    <name evidence="2" type="ORF">QM524_20310</name>
</gene>
<dbReference type="RefSeq" id="WP_283345956.1">
    <property type="nucleotide sequence ID" value="NZ_JASHIF010000020.1"/>
</dbReference>
<reference evidence="2 3" key="1">
    <citation type="submission" date="2023-05" db="EMBL/GenBank/DDBJ databases">
        <title>Novel species of genus Flectobacillus isolated from stream in China.</title>
        <authorList>
            <person name="Lu H."/>
        </authorList>
    </citation>
    <scope>NUCLEOTIDE SEQUENCE [LARGE SCALE GENOMIC DNA]</scope>
    <source>
        <strain evidence="2 3">KCTC 42575</strain>
    </source>
</reference>
<keyword evidence="1" id="KW-0732">Signal</keyword>
<protein>
    <submittedName>
        <fullName evidence="2">Polysaccharide deacetylase</fullName>
    </submittedName>
</protein>
<dbReference type="SUPFAM" id="SSF88713">
    <property type="entry name" value="Glycoside hydrolase/deacetylase"/>
    <property type="match status" value="1"/>
</dbReference>
<evidence type="ECO:0000256" key="1">
    <source>
        <dbReference type="SAM" id="SignalP"/>
    </source>
</evidence>
<evidence type="ECO:0000313" key="2">
    <source>
        <dbReference type="EMBL" id="MDI9861575.1"/>
    </source>
</evidence>
<sequence length="311" mass="35804">MKYFLTFLLLGLLSTRSLAQISQYEVFFAQYQNELVIRKWKEADAIKYLVVNPENLKTHILNNIEVQTVTWNNVLNLFEKTPYIHDWQFEKHRDYELQDAGITKADSTLQGFSLTIDLCPSSKPLTRSFFQNVIKSFEISERPVPLTITITGIWMQKHQDDLDWLKQQEKVGNLRITWVNHSYTHRYDPKLPLTNNFLLEHGTNILSEVLLNEQAMLSNGLVPSIYFRFPGLVSDKSIFDEVLALGLLPLGSDAWLAKGEAIKNGSVVLVHANGNEPLGLALFQKMLRKNEGNIKSKKWLLWDISNLLSKE</sequence>
<dbReference type="Gene3D" id="3.20.20.370">
    <property type="entry name" value="Glycoside hydrolase/deacetylase"/>
    <property type="match status" value="1"/>
</dbReference>
<dbReference type="InterPro" id="IPR011330">
    <property type="entry name" value="Glyco_hydro/deAcase_b/a-brl"/>
</dbReference>
<comment type="caution">
    <text evidence="2">The sequence shown here is derived from an EMBL/GenBank/DDBJ whole genome shotgun (WGS) entry which is preliminary data.</text>
</comment>
<evidence type="ECO:0000313" key="3">
    <source>
        <dbReference type="Proteomes" id="UP001236507"/>
    </source>
</evidence>
<accession>A0ABT6YDB5</accession>
<keyword evidence="3" id="KW-1185">Reference proteome</keyword>
<proteinExistence type="predicted"/>
<dbReference type="EMBL" id="JASHIF010000020">
    <property type="protein sequence ID" value="MDI9861575.1"/>
    <property type="molecule type" value="Genomic_DNA"/>
</dbReference>
<organism evidence="2 3">
    <name type="scientific">Flectobacillus roseus</name>
    <dbReference type="NCBI Taxonomy" id="502259"/>
    <lineage>
        <taxon>Bacteria</taxon>
        <taxon>Pseudomonadati</taxon>
        <taxon>Bacteroidota</taxon>
        <taxon>Cytophagia</taxon>
        <taxon>Cytophagales</taxon>
        <taxon>Flectobacillaceae</taxon>
        <taxon>Flectobacillus</taxon>
    </lineage>
</organism>
<feature type="chain" id="PRO_5047334693" evidence="1">
    <location>
        <begin position="20"/>
        <end position="311"/>
    </location>
</feature>